<accession>A0A2P4R9I8</accession>
<dbReference type="Pfam" id="PF14657">
    <property type="entry name" value="Arm-DNA-bind_4"/>
    <property type="match status" value="1"/>
</dbReference>
<evidence type="ECO:0000313" key="2">
    <source>
        <dbReference type="EMBL" id="POH37884.1"/>
    </source>
</evidence>
<proteinExistence type="predicted"/>
<dbReference type="InterPro" id="IPR028259">
    <property type="entry name" value="AP2-like_int_N"/>
</dbReference>
<evidence type="ECO:0000259" key="1">
    <source>
        <dbReference type="Pfam" id="PF14657"/>
    </source>
</evidence>
<dbReference type="AlphaFoldDB" id="A0A2P4R9I8"/>
<protein>
    <recommendedName>
        <fullName evidence="1">AP2-like integrase N-terminal domain-containing protein</fullName>
    </recommendedName>
</protein>
<sequence>MVSYRKRGNVWQYEISYKDQFGKYKKLRKSGFQHKSEAILAASQIQIEHPNLSSAKSSEEPLVSYYKRWIVIFKKNVVSKITYNKW</sequence>
<organism evidence="2">
    <name type="scientific">Companilactobacillus formosensis</name>
    <dbReference type="NCBI Taxonomy" id="1617889"/>
    <lineage>
        <taxon>Bacteria</taxon>
        <taxon>Bacillati</taxon>
        <taxon>Bacillota</taxon>
        <taxon>Bacilli</taxon>
        <taxon>Lactobacillales</taxon>
        <taxon>Lactobacillaceae</taxon>
        <taxon>Companilactobacillus</taxon>
    </lineage>
</organism>
<name>A0A2P4R9I8_9LACO</name>
<gene>
    <name evidence="2" type="ORF">C2R26_00545</name>
</gene>
<feature type="domain" description="AP2-like integrase N-terminal" evidence="1">
    <location>
        <begin position="11"/>
        <end position="47"/>
    </location>
</feature>
<dbReference type="EMBL" id="PPWZ01000006">
    <property type="protein sequence ID" value="POH37884.1"/>
    <property type="molecule type" value="Genomic_DNA"/>
</dbReference>
<reference evidence="2" key="1">
    <citation type="submission" date="2018-01" db="EMBL/GenBank/DDBJ databases">
        <title>Genome sequnecing of Lactobacillus formosensis KACC 18721.</title>
        <authorList>
            <person name="Kim S.-J."/>
            <person name="Heo J."/>
        </authorList>
    </citation>
    <scope>NUCLEOTIDE SEQUENCE</scope>
    <source>
        <strain evidence="2">KACC 18721</strain>
    </source>
</reference>
<comment type="caution">
    <text evidence="2">The sequence shown here is derived from an EMBL/GenBank/DDBJ whole genome shotgun (WGS) entry which is preliminary data.</text>
</comment>